<keyword evidence="2" id="KW-1185">Reference proteome</keyword>
<sequence length="78" mass="8721">MTHQLRAEYGPAGRSGEVSRWHIVRTANPAEGMCGATIEPDAETRPETDWGTGLRTCQQCGSLYLHEIPYHRDYHGHG</sequence>
<evidence type="ECO:0000313" key="2">
    <source>
        <dbReference type="Proteomes" id="UP001499987"/>
    </source>
</evidence>
<dbReference type="RefSeq" id="WP_344622624.1">
    <property type="nucleotide sequence ID" value="NZ_BAAALD010000009.1"/>
</dbReference>
<gene>
    <name evidence="1" type="ORF">GCM10009663_14130</name>
</gene>
<dbReference type="Proteomes" id="UP001499987">
    <property type="component" value="Unassembled WGS sequence"/>
</dbReference>
<evidence type="ECO:0000313" key="1">
    <source>
        <dbReference type="EMBL" id="GAA1074592.1"/>
    </source>
</evidence>
<proteinExistence type="predicted"/>
<dbReference type="EMBL" id="BAAALD010000009">
    <property type="protein sequence ID" value="GAA1074592.1"/>
    <property type="molecule type" value="Genomic_DNA"/>
</dbReference>
<reference evidence="1 2" key="1">
    <citation type="journal article" date="2019" name="Int. J. Syst. Evol. Microbiol.">
        <title>The Global Catalogue of Microorganisms (GCM) 10K type strain sequencing project: providing services to taxonomists for standard genome sequencing and annotation.</title>
        <authorList>
            <consortium name="The Broad Institute Genomics Platform"/>
            <consortium name="The Broad Institute Genome Sequencing Center for Infectious Disease"/>
            <person name="Wu L."/>
            <person name="Ma J."/>
        </authorList>
    </citation>
    <scope>NUCLEOTIDE SEQUENCE [LARGE SCALE GENOMIC DNA]</scope>
    <source>
        <strain evidence="1 2">JCM 13002</strain>
    </source>
</reference>
<protein>
    <recommendedName>
        <fullName evidence="3">C2H2-type domain-containing protein</fullName>
    </recommendedName>
</protein>
<accession>A0ABN1TCI0</accession>
<evidence type="ECO:0008006" key="3">
    <source>
        <dbReference type="Google" id="ProtNLM"/>
    </source>
</evidence>
<organism evidence="1 2">
    <name type="scientific">Kitasatospora arboriphila</name>
    <dbReference type="NCBI Taxonomy" id="258052"/>
    <lineage>
        <taxon>Bacteria</taxon>
        <taxon>Bacillati</taxon>
        <taxon>Actinomycetota</taxon>
        <taxon>Actinomycetes</taxon>
        <taxon>Kitasatosporales</taxon>
        <taxon>Streptomycetaceae</taxon>
        <taxon>Kitasatospora</taxon>
    </lineage>
</organism>
<name>A0ABN1TCI0_9ACTN</name>
<comment type="caution">
    <text evidence="1">The sequence shown here is derived from an EMBL/GenBank/DDBJ whole genome shotgun (WGS) entry which is preliminary data.</text>
</comment>